<dbReference type="PROSITE" id="PS51257">
    <property type="entry name" value="PROKAR_LIPOPROTEIN"/>
    <property type="match status" value="1"/>
</dbReference>
<gene>
    <name evidence="1" type="ORF">JCM19241_673</name>
</gene>
<proteinExistence type="predicted"/>
<protein>
    <submittedName>
        <fullName evidence="1">Uncharacterized protein</fullName>
    </submittedName>
</protein>
<reference evidence="1 2" key="2">
    <citation type="submission" date="2015-01" db="EMBL/GenBank/DDBJ databases">
        <authorList>
            <consortium name="NBRP consortium"/>
            <person name="Sawabe T."/>
            <person name="Meirelles P."/>
            <person name="Feng G."/>
            <person name="Sayaka M."/>
            <person name="Hattori M."/>
            <person name="Ohkuma M."/>
        </authorList>
    </citation>
    <scope>NUCLEOTIDE SEQUENCE [LARGE SCALE GENOMIC DNA]</scope>
    <source>
        <strain evidence="2">JCM 19241</strain>
    </source>
</reference>
<name>A0A0B8QE76_9VIBR</name>
<dbReference type="AlphaFoldDB" id="A0A0B8QE76"/>
<reference evidence="1 2" key="1">
    <citation type="submission" date="2015-01" db="EMBL/GenBank/DDBJ databases">
        <title>Vibrio sp. C94 JCM 19241 whole genome shotgun sequence.</title>
        <authorList>
            <person name="Sawabe T."/>
            <person name="Meirelles P."/>
            <person name="Feng G."/>
            <person name="Sayaka M."/>
            <person name="Hattori M."/>
            <person name="Ohkuma M."/>
        </authorList>
    </citation>
    <scope>NUCLEOTIDE SEQUENCE [LARGE SCALE GENOMIC DNA]</scope>
    <source>
        <strain evidence="2">JCM 19241</strain>
    </source>
</reference>
<organism evidence="1 2">
    <name type="scientific">Vibrio ishigakensis</name>
    <dbReference type="NCBI Taxonomy" id="1481914"/>
    <lineage>
        <taxon>Bacteria</taxon>
        <taxon>Pseudomonadati</taxon>
        <taxon>Pseudomonadota</taxon>
        <taxon>Gammaproteobacteria</taxon>
        <taxon>Vibrionales</taxon>
        <taxon>Vibrionaceae</taxon>
        <taxon>Vibrio</taxon>
    </lineage>
</organism>
<evidence type="ECO:0000313" key="2">
    <source>
        <dbReference type="Proteomes" id="UP000031666"/>
    </source>
</evidence>
<dbReference type="Proteomes" id="UP000031666">
    <property type="component" value="Unassembled WGS sequence"/>
</dbReference>
<dbReference type="STRING" id="1481914.JCM19241_673"/>
<accession>A0A0B8QE76</accession>
<comment type="caution">
    <text evidence="1">The sequence shown here is derived from an EMBL/GenBank/DDBJ whole genome shotgun (WGS) entry which is preliminary data.</text>
</comment>
<dbReference type="EMBL" id="BBSC01000011">
    <property type="protein sequence ID" value="GAM77945.1"/>
    <property type="molecule type" value="Genomic_DNA"/>
</dbReference>
<evidence type="ECO:0000313" key="1">
    <source>
        <dbReference type="EMBL" id="GAM77945.1"/>
    </source>
</evidence>
<sequence>MKASKTAIAVAISSVFLFGCDFDVGSENNTSGGGNDGTGGGGLPPVENAQNYVQIQDSSIADTGILRLKTSESKSDTAVDNIPVGFLTVDLTYQDNTAINGENAAANAYIQIHTTAGSSNAHLRGEIALGEGKVKYRDNTSSLVETGGTYTPGEEMKVKVSWTEDEFSFSIGDDNYGPYAATNTSPVELISLKVGDSKTKADLELIADNLKIYSGTEAENELIFEDDFDNYGVGDDLTASRYNRAIDVMVLGTGEDNGGDTPPGDTNPGDITDDFDSYTVGTQIDVANSAYKLKGVDGTEVQAVVSDAQAKSGSNSLMLVDNSASTKGVVGREFKDGAANSGSVSSSVFIADYVKSSYLYLGTDTGSSSSKRFSEVVFGSSEISLRITDPNDPTKNILEPLTKYSKNTWVDVKVSWNGDNVTVNIDGVDYSGYKAEIPANVPTAFALYNGDNSSVGTKTYFDNLHSDLF</sequence>